<evidence type="ECO:0000256" key="1">
    <source>
        <dbReference type="SAM" id="Phobius"/>
    </source>
</evidence>
<dbReference type="EMBL" id="JACHXU010000019">
    <property type="protein sequence ID" value="MBB3208908.1"/>
    <property type="molecule type" value="Genomic_DNA"/>
</dbReference>
<comment type="caution">
    <text evidence="2">The sequence shown here is derived from an EMBL/GenBank/DDBJ whole genome shotgun (WGS) entry which is preliminary data.</text>
</comment>
<keyword evidence="1" id="KW-0812">Transmembrane</keyword>
<name>A0A7W5E2B5_9BACT</name>
<keyword evidence="3" id="KW-1185">Reference proteome</keyword>
<reference evidence="2 3" key="1">
    <citation type="submission" date="2020-08" db="EMBL/GenBank/DDBJ databases">
        <title>Genomic Encyclopedia of Type Strains, Phase III (KMG-III): the genomes of soil and plant-associated and newly described type strains.</title>
        <authorList>
            <person name="Whitman W."/>
        </authorList>
    </citation>
    <scope>NUCLEOTIDE SEQUENCE [LARGE SCALE GENOMIC DNA]</scope>
    <source>
        <strain evidence="2 3">CECT 8075</strain>
    </source>
</reference>
<evidence type="ECO:0000313" key="2">
    <source>
        <dbReference type="EMBL" id="MBB3208908.1"/>
    </source>
</evidence>
<dbReference type="Proteomes" id="UP000536179">
    <property type="component" value="Unassembled WGS sequence"/>
</dbReference>
<sequence length="116" mass="12775">MQISPPVTPPTEVVVYYLTETQMQAVKNEAAASMGMEVFFFMSLVVLAVIGLVGTLASREGYMKAKKEIEEAKTRKKERPNCLLCQCGERATHFVNVNGVDQPVCATHAQEVLLNV</sequence>
<proteinExistence type="predicted"/>
<protein>
    <submittedName>
        <fullName evidence="2">Uncharacterized protein</fullName>
    </submittedName>
</protein>
<evidence type="ECO:0000313" key="3">
    <source>
        <dbReference type="Proteomes" id="UP000536179"/>
    </source>
</evidence>
<keyword evidence="1" id="KW-1133">Transmembrane helix</keyword>
<dbReference type="RefSeq" id="WP_184307141.1">
    <property type="nucleotide sequence ID" value="NZ_JACHXU010000019.1"/>
</dbReference>
<feature type="transmembrane region" description="Helical" evidence="1">
    <location>
        <begin position="38"/>
        <end position="57"/>
    </location>
</feature>
<gene>
    <name evidence="2" type="ORF">FHS27_004742</name>
</gene>
<dbReference type="AlphaFoldDB" id="A0A7W5E2B5"/>
<accession>A0A7W5E2B5</accession>
<organism evidence="2 3">
    <name type="scientific">Aporhodopirellula rubra</name>
    <dbReference type="NCBI Taxonomy" id="980271"/>
    <lineage>
        <taxon>Bacteria</taxon>
        <taxon>Pseudomonadati</taxon>
        <taxon>Planctomycetota</taxon>
        <taxon>Planctomycetia</taxon>
        <taxon>Pirellulales</taxon>
        <taxon>Pirellulaceae</taxon>
        <taxon>Aporhodopirellula</taxon>
    </lineage>
</organism>
<keyword evidence="1" id="KW-0472">Membrane</keyword>